<dbReference type="InterPro" id="IPR000177">
    <property type="entry name" value="Apple"/>
</dbReference>
<organism evidence="4 5">
    <name type="scientific">Polarella glacialis</name>
    <name type="common">Dinoflagellate</name>
    <dbReference type="NCBI Taxonomy" id="89957"/>
    <lineage>
        <taxon>Eukaryota</taxon>
        <taxon>Sar</taxon>
        <taxon>Alveolata</taxon>
        <taxon>Dinophyceae</taxon>
        <taxon>Suessiales</taxon>
        <taxon>Suessiaceae</taxon>
        <taxon>Polarella</taxon>
    </lineage>
</organism>
<keyword evidence="1" id="KW-0677">Repeat</keyword>
<dbReference type="AlphaFoldDB" id="A0A813HX67"/>
<reference evidence="4" key="1">
    <citation type="submission" date="2021-02" db="EMBL/GenBank/DDBJ databases">
        <authorList>
            <person name="Dougan E. K."/>
            <person name="Rhodes N."/>
            <person name="Thang M."/>
            <person name="Chan C."/>
        </authorList>
    </citation>
    <scope>NUCLEOTIDE SEQUENCE</scope>
</reference>
<sequence>RVGTQRPLGKGQAGRRIGRMASSRGQAWALLGAALLVGSEAGVPLSTVPLGCFNYGYQYEGGLLNITGMPYVVDTPEKCQLKCQSTPGCFHFGWFEKSGACYLAEPSAILTVSHLAGTVCGPGYCPKDNVACKGLPDAAFPGDTPRKSMDAWAESTQPTNLQCWPRRSDGFPARCVNRTAFVLEDTQSGWAGQCDGLSEVTDLGPSDTCQSRC</sequence>
<evidence type="ECO:0000313" key="4">
    <source>
        <dbReference type="EMBL" id="CAE8641997.1"/>
    </source>
</evidence>
<proteinExistence type="predicted"/>
<dbReference type="InterPro" id="IPR003609">
    <property type="entry name" value="Pan_app"/>
</dbReference>
<name>A0A813HX67_POLGL</name>
<protein>
    <recommendedName>
        <fullName evidence="3">Apple domain-containing protein</fullName>
    </recommendedName>
</protein>
<evidence type="ECO:0000256" key="1">
    <source>
        <dbReference type="ARBA" id="ARBA00022737"/>
    </source>
</evidence>
<evidence type="ECO:0000256" key="2">
    <source>
        <dbReference type="ARBA" id="ARBA00023157"/>
    </source>
</evidence>
<dbReference type="SUPFAM" id="SSF57414">
    <property type="entry name" value="Hairpin loop containing domain-like"/>
    <property type="match status" value="1"/>
</dbReference>
<dbReference type="Gene3D" id="3.50.4.10">
    <property type="entry name" value="Hepatocyte Growth Factor"/>
    <property type="match status" value="1"/>
</dbReference>
<dbReference type="Proteomes" id="UP000626109">
    <property type="component" value="Unassembled WGS sequence"/>
</dbReference>
<feature type="domain" description="Apple" evidence="3">
    <location>
        <begin position="52"/>
        <end position="125"/>
    </location>
</feature>
<gene>
    <name evidence="4" type="ORF">PGLA2088_LOCUS2390</name>
</gene>
<dbReference type="GO" id="GO:0005576">
    <property type="term" value="C:extracellular region"/>
    <property type="evidence" value="ECO:0007669"/>
    <property type="project" value="InterPro"/>
</dbReference>
<feature type="non-terminal residue" evidence="4">
    <location>
        <position position="1"/>
    </location>
</feature>
<evidence type="ECO:0000313" key="5">
    <source>
        <dbReference type="Proteomes" id="UP000626109"/>
    </source>
</evidence>
<accession>A0A813HX67</accession>
<comment type="caution">
    <text evidence="4">The sequence shown here is derived from an EMBL/GenBank/DDBJ whole genome shotgun (WGS) entry which is preliminary data.</text>
</comment>
<dbReference type="EMBL" id="CAJNNW010001921">
    <property type="protein sequence ID" value="CAE8641997.1"/>
    <property type="molecule type" value="Genomic_DNA"/>
</dbReference>
<keyword evidence="2" id="KW-1015">Disulfide bond</keyword>
<dbReference type="GO" id="GO:0006508">
    <property type="term" value="P:proteolysis"/>
    <property type="evidence" value="ECO:0007669"/>
    <property type="project" value="InterPro"/>
</dbReference>
<dbReference type="Pfam" id="PF14295">
    <property type="entry name" value="PAN_4"/>
    <property type="match status" value="1"/>
</dbReference>
<evidence type="ECO:0000259" key="3">
    <source>
        <dbReference type="SMART" id="SM00223"/>
    </source>
</evidence>
<dbReference type="SMART" id="SM00223">
    <property type="entry name" value="APPLE"/>
    <property type="match status" value="1"/>
</dbReference>
<feature type="non-terminal residue" evidence="4">
    <location>
        <position position="213"/>
    </location>
</feature>